<evidence type="ECO:0000259" key="1">
    <source>
        <dbReference type="Pfam" id="PF12770"/>
    </source>
</evidence>
<protein>
    <recommendedName>
        <fullName evidence="1">CHAT domain-containing protein</fullName>
    </recommendedName>
</protein>
<feature type="domain" description="CHAT" evidence="1">
    <location>
        <begin position="385"/>
        <end position="511"/>
    </location>
</feature>
<evidence type="ECO:0000313" key="2">
    <source>
        <dbReference type="EMBL" id="GLW52892.1"/>
    </source>
</evidence>
<reference evidence="2" key="1">
    <citation type="submission" date="2023-02" db="EMBL/GenBank/DDBJ databases">
        <title>Kitasatospora phosalacinea NBRC 14362.</title>
        <authorList>
            <person name="Ichikawa N."/>
            <person name="Sato H."/>
            <person name="Tonouchi N."/>
        </authorList>
    </citation>
    <scope>NUCLEOTIDE SEQUENCE</scope>
    <source>
        <strain evidence="2">NBRC 14362</strain>
    </source>
</reference>
<gene>
    <name evidence="2" type="ORF">Kpho01_09030</name>
</gene>
<sequence>MGHNILLMPIDLFEKRALGPLWQPVLAVCPDHLLDRTAKRAGDLNFVLPASPVSALSDDSINAHWGAIHERFSFGRPMLGGVPALTRRLDLAAVDLPHRLLMRRLGRPSEQPEPDAQPVALVRRSIHDRLFVAAAAELDRRGESFESPDLNLAEAVRETASHRQISASLALPGVPPAYVRRAYPAQLRAQLRPMADLDVDDTWSPRIGERPDALLERAAMEFVLTRRAVANGGPGLMMPSVPPTAFTLLAQLERHFRDATQDRPRSVRKLLSRFDAAVRPLLTEAVVETVRSASSLTIFSNFPLGLVTMPGDTAPLAARLPITYEPLLPLTRTVQRAATSPIVDWNNRISVLVAECIPASDPVGAESRRGWTFVQQRNANVEGLTLHLADTLSLEALRRAVREHNPDILIISAHGTIAGAAAALVIGGQPYVELGLEKSPPVILLSACHVAPRGAGVVSIADLLLREGALAVLGTQVPVDVRRNLMLMGRLLANLADHVVNPGRSATLLEVWHHVQTSNVINDILTATPALREWGRTPGPSGLPPLQEFMLHRSAGQIRLAHIYADTEKVLGEIADEQGRGDQVRNWFRRPGYVPESLFYLFAGRPEQIHLSSVRDRIERFRPNSEAAG</sequence>
<accession>A0A9W6PDE4</accession>
<dbReference type="InterPro" id="IPR024983">
    <property type="entry name" value="CHAT_dom"/>
</dbReference>
<dbReference type="Pfam" id="PF12770">
    <property type="entry name" value="CHAT"/>
    <property type="match status" value="1"/>
</dbReference>
<dbReference type="EMBL" id="BSRX01000004">
    <property type="protein sequence ID" value="GLW52892.1"/>
    <property type="molecule type" value="Genomic_DNA"/>
</dbReference>
<evidence type="ECO:0000313" key="3">
    <source>
        <dbReference type="Proteomes" id="UP001165143"/>
    </source>
</evidence>
<proteinExistence type="predicted"/>
<dbReference type="Proteomes" id="UP001165143">
    <property type="component" value="Unassembled WGS sequence"/>
</dbReference>
<organism evidence="2 3">
    <name type="scientific">Kitasatospora phosalacinea</name>
    <dbReference type="NCBI Taxonomy" id="2065"/>
    <lineage>
        <taxon>Bacteria</taxon>
        <taxon>Bacillati</taxon>
        <taxon>Actinomycetota</taxon>
        <taxon>Actinomycetes</taxon>
        <taxon>Kitasatosporales</taxon>
        <taxon>Streptomycetaceae</taxon>
        <taxon>Kitasatospora</taxon>
    </lineage>
</organism>
<dbReference type="AlphaFoldDB" id="A0A9W6PDE4"/>
<name>A0A9W6PDE4_9ACTN</name>
<comment type="caution">
    <text evidence="2">The sequence shown here is derived from an EMBL/GenBank/DDBJ whole genome shotgun (WGS) entry which is preliminary data.</text>
</comment>